<feature type="binding site" evidence="12">
    <location>
        <position position="520"/>
    </location>
    <ligand>
        <name>Mg(2+)</name>
        <dbReference type="ChEBI" id="CHEBI:18420"/>
    </ligand>
</feature>
<dbReference type="EC" id="4.1.1.1" evidence="4"/>
<dbReference type="InterPro" id="IPR047213">
    <property type="entry name" value="TPP_PYR_PDC_IPDC-like"/>
</dbReference>
<feature type="domain" description="Thiamine pyrophosphate enzyme TPP-binding" evidence="15">
    <location>
        <begin position="445"/>
        <end position="570"/>
    </location>
</feature>
<dbReference type="InterPro" id="IPR047214">
    <property type="entry name" value="TPP_PDC_IPDC"/>
</dbReference>
<evidence type="ECO:0000259" key="16">
    <source>
        <dbReference type="Pfam" id="PF02776"/>
    </source>
</evidence>
<evidence type="ECO:0000256" key="3">
    <source>
        <dbReference type="ARBA" id="ARBA00007812"/>
    </source>
</evidence>
<accession>A0A4S9KVP5</accession>
<feature type="domain" description="Thiamine pyrophosphate enzyme N-terminal TPP-binding" evidence="16">
    <location>
        <begin position="53"/>
        <end position="161"/>
    </location>
</feature>
<dbReference type="FunFam" id="3.40.50.970:FF:000024">
    <property type="entry name" value="Pyruvate decarboxylase isozyme"/>
    <property type="match status" value="1"/>
</dbReference>
<dbReference type="CDD" id="cd02005">
    <property type="entry name" value="TPP_PDC_IPDC"/>
    <property type="match status" value="1"/>
</dbReference>
<feature type="binding site" evidence="11">
    <location>
        <position position="524"/>
    </location>
    <ligand>
        <name>pyruvate</name>
        <dbReference type="ChEBI" id="CHEBI:15361"/>
        <label>1</label>
        <note>substrate; ligand shared between two neighboring subunits</note>
    </ligand>
</feature>
<evidence type="ECO:0000313" key="18">
    <source>
        <dbReference type="Proteomes" id="UP000306584"/>
    </source>
</evidence>
<sequence>MNRDDGEVINGLWGDVLSDLPTANRRCIVIGRAQARVLFSGYIRTNSLKKPITITEYLFARLKQCGVSSVHGLPGDYNLVALDYLEKAGLKWVGNCNELNAGYAADGYARIKGLSALVTTFGVGELSAINAIAGAYSEYVPIVHIVGMPSTGAQKDGLLLHHTLGNGNYDVFVDMFRPVSCAVANLKDPNTAAAEIDHVIRECYIQSRPVYIGLPCDIVEDMIEGERLAQPIDLSYPANPEEQEDYVVDVVLKYLHAAKNPVILVDGCAIRHRAQKETHDLVVKSGLPTFVAPLGKGCVDETLPNYGGVYAGDGSNEGVRDRVESSDLVLSIGAIKSDFNTAGFTFRQSQLTTIDFHSNYIQVRYSQYPGVRMNGVLRKVVDKMGKLNIEAGPKPTNRTNSQESTQVITQKYFWPRLGQWLREHDIVLTETGTANFGIWETRFPAHVQLISQVLWGSIGYATGSAQGASLAAKELEEEKGEKHRTILLTGDGSFQLTAQEVSTMIRRKLKPIIFLIQNDGYTIERMIHGMNAEYNDVQEWKYKDLVPAFGAKEGEYKTYTIKTREELDTLMADDNFNAAPYLQFVEMYMPKEDAPEALKLTASAAERRNAKVQG</sequence>
<dbReference type="CDD" id="cd07038">
    <property type="entry name" value="TPP_PYR_PDC_IPDC_like"/>
    <property type="match status" value="1"/>
</dbReference>
<feature type="binding site" evidence="12">
    <location>
        <position position="518"/>
    </location>
    <ligand>
        <name>Mg(2+)</name>
        <dbReference type="ChEBI" id="CHEBI:18420"/>
    </ligand>
</feature>
<keyword evidence="10" id="KW-0456">Lyase</keyword>
<dbReference type="Gene3D" id="3.40.50.970">
    <property type="match status" value="2"/>
</dbReference>
<evidence type="ECO:0000256" key="2">
    <source>
        <dbReference type="ARBA" id="ARBA00001964"/>
    </source>
</evidence>
<dbReference type="Pfam" id="PF02776">
    <property type="entry name" value="TPP_enzyme_N"/>
    <property type="match status" value="1"/>
</dbReference>
<keyword evidence="7" id="KW-0210">Decarboxylase</keyword>
<evidence type="ECO:0000256" key="11">
    <source>
        <dbReference type="PIRSR" id="PIRSR036565-1"/>
    </source>
</evidence>
<protein>
    <recommendedName>
        <fullName evidence="5">Pyruvate decarboxylase</fullName>
        <ecNumber evidence="4">4.1.1.1</ecNumber>
    </recommendedName>
</protein>
<dbReference type="PANTHER" id="PTHR43452:SF30">
    <property type="entry name" value="PYRUVATE DECARBOXYLASE ISOZYME 1-RELATED"/>
    <property type="match status" value="1"/>
</dbReference>
<evidence type="ECO:0000256" key="4">
    <source>
        <dbReference type="ARBA" id="ARBA00013202"/>
    </source>
</evidence>
<dbReference type="PANTHER" id="PTHR43452">
    <property type="entry name" value="PYRUVATE DECARBOXYLASE"/>
    <property type="match status" value="1"/>
</dbReference>
<dbReference type="InterPro" id="IPR012001">
    <property type="entry name" value="Thiamin_PyroP_enz_TPP-bd_dom"/>
</dbReference>
<comment type="cofactor">
    <cofactor evidence="12">
        <name>Mg(2+)</name>
        <dbReference type="ChEBI" id="CHEBI:18420"/>
    </cofactor>
    <text evidence="12">Binds 1 Mg(2+) per subunit.</text>
</comment>
<dbReference type="GO" id="GO:0000949">
    <property type="term" value="P:aromatic amino acid family catabolic process to alcohol via Ehrlich pathway"/>
    <property type="evidence" value="ECO:0007669"/>
    <property type="project" value="TreeGrafter"/>
</dbReference>
<dbReference type="SUPFAM" id="SSF52518">
    <property type="entry name" value="Thiamin diphosphate-binding fold (THDP-binding)"/>
    <property type="match status" value="2"/>
</dbReference>
<dbReference type="FunFam" id="3.40.50.970:FF:000019">
    <property type="entry name" value="Pyruvate decarboxylase isozyme"/>
    <property type="match status" value="1"/>
</dbReference>
<evidence type="ECO:0000256" key="8">
    <source>
        <dbReference type="ARBA" id="ARBA00022842"/>
    </source>
</evidence>
<comment type="cofactor">
    <cofactor evidence="2">
        <name>thiamine diphosphate</name>
        <dbReference type="ChEBI" id="CHEBI:58937"/>
    </cofactor>
</comment>
<dbReference type="Proteomes" id="UP000306584">
    <property type="component" value="Unassembled WGS sequence"/>
</dbReference>
<dbReference type="InterPro" id="IPR029035">
    <property type="entry name" value="DHS-like_NAD/FAD-binding_dom"/>
</dbReference>
<gene>
    <name evidence="17" type="ORF">D6D01_06997</name>
</gene>
<name>A0A4S9KVP5_AURPU</name>
<dbReference type="InterPro" id="IPR012000">
    <property type="entry name" value="Thiamin_PyroP_enz_cen_dom"/>
</dbReference>
<dbReference type="GO" id="GO:0005829">
    <property type="term" value="C:cytosol"/>
    <property type="evidence" value="ECO:0007669"/>
    <property type="project" value="TreeGrafter"/>
</dbReference>
<dbReference type="PIRSF" id="PIRSF036565">
    <property type="entry name" value="Pyruvt_ip_decrb"/>
    <property type="match status" value="1"/>
</dbReference>
<dbReference type="Gene3D" id="3.40.50.1220">
    <property type="entry name" value="TPP-binding domain"/>
    <property type="match status" value="1"/>
</dbReference>
<organism evidence="17 18">
    <name type="scientific">Aureobasidium pullulans</name>
    <name type="common">Black yeast</name>
    <name type="synonym">Pullularia pullulans</name>
    <dbReference type="NCBI Taxonomy" id="5580"/>
    <lineage>
        <taxon>Eukaryota</taxon>
        <taxon>Fungi</taxon>
        <taxon>Dikarya</taxon>
        <taxon>Ascomycota</taxon>
        <taxon>Pezizomycotina</taxon>
        <taxon>Dothideomycetes</taxon>
        <taxon>Dothideomycetidae</taxon>
        <taxon>Dothideales</taxon>
        <taxon>Saccotheciaceae</taxon>
        <taxon>Aureobasidium</taxon>
    </lineage>
</organism>
<evidence type="ECO:0000256" key="13">
    <source>
        <dbReference type="RuleBase" id="RU362132"/>
    </source>
</evidence>
<dbReference type="SUPFAM" id="SSF52467">
    <property type="entry name" value="DHS-like NAD/FAD-binding domain"/>
    <property type="match status" value="1"/>
</dbReference>
<dbReference type="GO" id="GO:0004737">
    <property type="term" value="F:pyruvate decarboxylase activity"/>
    <property type="evidence" value="ECO:0007669"/>
    <property type="project" value="UniProtKB-EC"/>
</dbReference>
<comment type="caution">
    <text evidence="17">The sequence shown here is derived from an EMBL/GenBank/DDBJ whole genome shotgun (WGS) entry which is preliminary data.</text>
</comment>
<dbReference type="Pfam" id="PF02775">
    <property type="entry name" value="TPP_enzyme_C"/>
    <property type="match status" value="1"/>
</dbReference>
<dbReference type="GO" id="GO:0000287">
    <property type="term" value="F:magnesium ion binding"/>
    <property type="evidence" value="ECO:0007669"/>
    <property type="project" value="InterPro"/>
</dbReference>
<dbReference type="InterPro" id="IPR012110">
    <property type="entry name" value="PDC/IPDC-like"/>
</dbReference>
<feature type="binding site" evidence="12">
    <location>
        <position position="491"/>
    </location>
    <ligand>
        <name>Mg(2+)</name>
        <dbReference type="ChEBI" id="CHEBI:18420"/>
    </ligand>
</feature>
<dbReference type="EMBL" id="QZBD01000321">
    <property type="protein sequence ID" value="THY19800.1"/>
    <property type="molecule type" value="Genomic_DNA"/>
</dbReference>
<feature type="domain" description="Thiamine pyrophosphate enzyme central" evidence="14">
    <location>
        <begin position="249"/>
        <end position="382"/>
    </location>
</feature>
<dbReference type="GO" id="GO:0005634">
    <property type="term" value="C:nucleus"/>
    <property type="evidence" value="ECO:0007669"/>
    <property type="project" value="TreeGrafter"/>
</dbReference>
<evidence type="ECO:0000256" key="6">
    <source>
        <dbReference type="ARBA" id="ARBA00022723"/>
    </source>
</evidence>
<evidence type="ECO:0000256" key="9">
    <source>
        <dbReference type="ARBA" id="ARBA00023052"/>
    </source>
</evidence>
<feature type="binding site" evidence="11">
    <location>
        <position position="162"/>
    </location>
    <ligand>
        <name>pyruvate</name>
        <dbReference type="ChEBI" id="CHEBI:15361"/>
        <label>1</label>
        <note>substrate; ligand shared between two neighboring subunits</note>
    </ligand>
</feature>
<dbReference type="InterPro" id="IPR029061">
    <property type="entry name" value="THDP-binding"/>
</dbReference>
<dbReference type="AlphaFoldDB" id="A0A4S9KVP5"/>
<reference evidence="17 18" key="1">
    <citation type="submission" date="2018-10" db="EMBL/GenBank/DDBJ databases">
        <title>Fifty Aureobasidium pullulans genomes reveal a recombining polyextremotolerant generalist.</title>
        <authorList>
            <person name="Gostincar C."/>
            <person name="Turk M."/>
            <person name="Zajc J."/>
            <person name="Gunde-Cimerman N."/>
        </authorList>
    </citation>
    <scope>NUCLEOTIDE SEQUENCE [LARGE SCALE GENOMIC DNA]</scope>
    <source>
        <strain evidence="17 18">EXF-6604</strain>
    </source>
</reference>
<dbReference type="InterPro" id="IPR011766">
    <property type="entry name" value="TPP_enzyme_TPP-bd"/>
</dbReference>
<evidence type="ECO:0000256" key="10">
    <source>
        <dbReference type="ARBA" id="ARBA00023239"/>
    </source>
</evidence>
<keyword evidence="9 13" id="KW-0786">Thiamine pyrophosphate</keyword>
<evidence type="ECO:0000256" key="12">
    <source>
        <dbReference type="PIRSR" id="PIRSR036565-2"/>
    </source>
</evidence>
<evidence type="ECO:0000313" key="17">
    <source>
        <dbReference type="EMBL" id="THY19800.1"/>
    </source>
</evidence>
<keyword evidence="8 12" id="KW-0460">Magnesium</keyword>
<evidence type="ECO:0000256" key="5">
    <source>
        <dbReference type="ARBA" id="ARBA00014422"/>
    </source>
</evidence>
<feature type="binding site" evidence="11">
    <location>
        <position position="76"/>
    </location>
    <ligand>
        <name>pyruvate</name>
        <dbReference type="ChEBI" id="CHEBI:15361"/>
        <label>1</label>
        <note>substrate; ligand shared between two neighboring subunits</note>
    </ligand>
</feature>
<dbReference type="Pfam" id="PF00205">
    <property type="entry name" value="TPP_enzyme_M"/>
    <property type="match status" value="1"/>
</dbReference>
<feature type="binding site" evidence="11">
    <location>
        <position position="204"/>
    </location>
    <ligand>
        <name>pyruvate</name>
        <dbReference type="ChEBI" id="CHEBI:15361"/>
        <label>2</label>
        <note>allosteric activator</note>
    </ligand>
</feature>
<dbReference type="GO" id="GO:0030976">
    <property type="term" value="F:thiamine pyrophosphate binding"/>
    <property type="evidence" value="ECO:0007669"/>
    <property type="project" value="InterPro"/>
</dbReference>
<proteinExistence type="inferred from homology"/>
<comment type="catalytic activity">
    <reaction evidence="1">
        <text>a 2-oxocarboxylate + H(+) = an aldehyde + CO2</text>
        <dbReference type="Rhea" id="RHEA:11628"/>
        <dbReference type="ChEBI" id="CHEBI:15378"/>
        <dbReference type="ChEBI" id="CHEBI:16526"/>
        <dbReference type="ChEBI" id="CHEBI:17478"/>
        <dbReference type="ChEBI" id="CHEBI:35179"/>
        <dbReference type="EC" id="4.1.1.1"/>
    </reaction>
</comment>
<comment type="similarity">
    <text evidence="3 13">Belongs to the TPP enzyme family.</text>
</comment>
<keyword evidence="17" id="KW-0670">Pyruvate</keyword>
<evidence type="ECO:0000259" key="14">
    <source>
        <dbReference type="Pfam" id="PF00205"/>
    </source>
</evidence>
<evidence type="ECO:0000256" key="7">
    <source>
        <dbReference type="ARBA" id="ARBA00022793"/>
    </source>
</evidence>
<keyword evidence="6 12" id="KW-0479">Metal-binding</keyword>
<evidence type="ECO:0000259" key="15">
    <source>
        <dbReference type="Pfam" id="PF02775"/>
    </source>
</evidence>
<evidence type="ECO:0000256" key="1">
    <source>
        <dbReference type="ARBA" id="ARBA00001041"/>
    </source>
</evidence>